<dbReference type="EMBL" id="LR796397">
    <property type="protein sequence ID" value="CAB4141881.1"/>
    <property type="molecule type" value="Genomic_DNA"/>
</dbReference>
<protein>
    <submittedName>
        <fullName evidence="1">Uncharacterized protein</fullName>
    </submittedName>
</protein>
<evidence type="ECO:0000313" key="1">
    <source>
        <dbReference type="EMBL" id="CAB4141881.1"/>
    </source>
</evidence>
<proteinExistence type="predicted"/>
<organism evidence="1">
    <name type="scientific">uncultured Caudovirales phage</name>
    <dbReference type="NCBI Taxonomy" id="2100421"/>
    <lineage>
        <taxon>Viruses</taxon>
        <taxon>Duplodnaviria</taxon>
        <taxon>Heunggongvirae</taxon>
        <taxon>Uroviricota</taxon>
        <taxon>Caudoviricetes</taxon>
        <taxon>Peduoviridae</taxon>
        <taxon>Maltschvirus</taxon>
        <taxon>Maltschvirus maltsch</taxon>
    </lineage>
</organism>
<reference evidence="1" key="1">
    <citation type="submission" date="2020-04" db="EMBL/GenBank/DDBJ databases">
        <authorList>
            <person name="Chiriac C."/>
            <person name="Salcher M."/>
            <person name="Ghai R."/>
            <person name="Kavagutti S V."/>
        </authorList>
    </citation>
    <scope>NUCLEOTIDE SEQUENCE</scope>
</reference>
<name>A0A6J5M6X5_9CAUD</name>
<sequence length="65" mass="8204">MRLELIYIDEYIKRYYELLPLHPTYEKAWEALEEEYKHAIGRNRYANYATFRVVLCRWMKINRRC</sequence>
<gene>
    <name evidence="1" type="ORF">UFOVP428_10</name>
</gene>
<accession>A0A6J5M6X5</accession>